<feature type="non-terminal residue" evidence="3">
    <location>
        <position position="53"/>
    </location>
</feature>
<evidence type="ECO:0000256" key="1">
    <source>
        <dbReference type="ARBA" id="ARBA00009003"/>
    </source>
</evidence>
<dbReference type="InterPro" id="IPR051706">
    <property type="entry name" value="Glycosyltransferase_domain"/>
</dbReference>
<feature type="non-terminal residue" evidence="3">
    <location>
        <position position="1"/>
    </location>
</feature>
<accession>A0AA39V0X9</accession>
<name>A0AA39V0X9_9AGAR</name>
<gene>
    <name evidence="3" type="ORF">EDD18DRAFT_1031152</name>
</gene>
<dbReference type="GO" id="GO:0016020">
    <property type="term" value="C:membrane"/>
    <property type="evidence" value="ECO:0007669"/>
    <property type="project" value="GOC"/>
</dbReference>
<dbReference type="AlphaFoldDB" id="A0AA39V0X9"/>
<comment type="caution">
    <text evidence="3">The sequence shown here is derived from an EMBL/GenBank/DDBJ whole genome shotgun (WGS) entry which is preliminary data.</text>
</comment>
<dbReference type="PANTHER" id="PTHR32385">
    <property type="entry name" value="MANNOSYL PHOSPHORYLINOSITOL CERAMIDE SYNTHASE"/>
    <property type="match status" value="1"/>
</dbReference>
<dbReference type="Pfam" id="PF04488">
    <property type="entry name" value="Gly_transf_sug"/>
    <property type="match status" value="1"/>
</dbReference>
<proteinExistence type="inferred from homology"/>
<dbReference type="GO" id="GO:0000030">
    <property type="term" value="F:mannosyltransferase activity"/>
    <property type="evidence" value="ECO:0007669"/>
    <property type="project" value="TreeGrafter"/>
</dbReference>
<comment type="similarity">
    <text evidence="1">Belongs to the glycosyltransferase 32 family.</text>
</comment>
<dbReference type="Proteomes" id="UP001175228">
    <property type="component" value="Unassembled WGS sequence"/>
</dbReference>
<dbReference type="PANTHER" id="PTHR32385:SF15">
    <property type="entry name" value="INOSITOL PHOSPHOCERAMIDE MANNOSYLTRANSFERASE 1"/>
    <property type="match status" value="1"/>
</dbReference>
<evidence type="ECO:0000256" key="2">
    <source>
        <dbReference type="ARBA" id="ARBA00022679"/>
    </source>
</evidence>
<keyword evidence="4" id="KW-1185">Reference proteome</keyword>
<sequence>YFVLYHHGGIYYDVDIGCKHPLDLLTYPIILPKTISVGVSNDPLSSTKRHPFF</sequence>
<evidence type="ECO:0000313" key="4">
    <source>
        <dbReference type="Proteomes" id="UP001175228"/>
    </source>
</evidence>
<dbReference type="SUPFAM" id="SSF53448">
    <property type="entry name" value="Nucleotide-diphospho-sugar transferases"/>
    <property type="match status" value="1"/>
</dbReference>
<dbReference type="InterPro" id="IPR007577">
    <property type="entry name" value="GlycoTrfase_DXD_sugar-bd_CS"/>
</dbReference>
<evidence type="ECO:0000313" key="3">
    <source>
        <dbReference type="EMBL" id="KAK0506579.1"/>
    </source>
</evidence>
<organism evidence="3 4">
    <name type="scientific">Armillaria luteobubalina</name>
    <dbReference type="NCBI Taxonomy" id="153913"/>
    <lineage>
        <taxon>Eukaryota</taxon>
        <taxon>Fungi</taxon>
        <taxon>Dikarya</taxon>
        <taxon>Basidiomycota</taxon>
        <taxon>Agaricomycotina</taxon>
        <taxon>Agaricomycetes</taxon>
        <taxon>Agaricomycetidae</taxon>
        <taxon>Agaricales</taxon>
        <taxon>Marasmiineae</taxon>
        <taxon>Physalacriaceae</taxon>
        <taxon>Armillaria</taxon>
    </lineage>
</organism>
<protein>
    <submittedName>
        <fullName evidence="3">Uncharacterized protein</fullName>
    </submittedName>
</protein>
<dbReference type="GO" id="GO:0051999">
    <property type="term" value="P:mannosyl-inositol phosphorylceramide biosynthetic process"/>
    <property type="evidence" value="ECO:0007669"/>
    <property type="project" value="TreeGrafter"/>
</dbReference>
<dbReference type="EMBL" id="JAUEPU010000001">
    <property type="protein sequence ID" value="KAK0506579.1"/>
    <property type="molecule type" value="Genomic_DNA"/>
</dbReference>
<dbReference type="Gene3D" id="3.90.550.20">
    <property type="match status" value="1"/>
</dbReference>
<reference evidence="3" key="1">
    <citation type="submission" date="2023-06" db="EMBL/GenBank/DDBJ databases">
        <authorList>
            <consortium name="Lawrence Berkeley National Laboratory"/>
            <person name="Ahrendt S."/>
            <person name="Sahu N."/>
            <person name="Indic B."/>
            <person name="Wong-Bajracharya J."/>
            <person name="Merenyi Z."/>
            <person name="Ke H.-M."/>
            <person name="Monk M."/>
            <person name="Kocsube S."/>
            <person name="Drula E."/>
            <person name="Lipzen A."/>
            <person name="Balint B."/>
            <person name="Henrissat B."/>
            <person name="Andreopoulos B."/>
            <person name="Martin F.M."/>
            <person name="Harder C.B."/>
            <person name="Rigling D."/>
            <person name="Ford K.L."/>
            <person name="Foster G.D."/>
            <person name="Pangilinan J."/>
            <person name="Papanicolaou A."/>
            <person name="Barry K."/>
            <person name="LaButti K."/>
            <person name="Viragh M."/>
            <person name="Koriabine M."/>
            <person name="Yan M."/>
            <person name="Riley R."/>
            <person name="Champramary S."/>
            <person name="Plett K.L."/>
            <person name="Tsai I.J."/>
            <person name="Slot J."/>
            <person name="Sipos G."/>
            <person name="Plett J."/>
            <person name="Nagy L.G."/>
            <person name="Grigoriev I.V."/>
        </authorList>
    </citation>
    <scope>NUCLEOTIDE SEQUENCE</scope>
    <source>
        <strain evidence="3">HWK02</strain>
    </source>
</reference>
<dbReference type="InterPro" id="IPR029044">
    <property type="entry name" value="Nucleotide-diphossugar_trans"/>
</dbReference>
<keyword evidence="2" id="KW-0808">Transferase</keyword>